<dbReference type="GO" id="GO:0031965">
    <property type="term" value="C:nuclear membrane"/>
    <property type="evidence" value="ECO:0007669"/>
    <property type="project" value="UniProtKB-SubCell"/>
</dbReference>
<keyword evidence="3" id="KW-0906">Nuclear pore complex</keyword>
<keyword evidence="4" id="KW-0539">Nucleus</keyword>
<keyword evidence="3" id="KW-0653">Protein transport</keyword>
<keyword evidence="8" id="KW-0863">Zinc-finger</keyword>
<dbReference type="InterPro" id="IPR051767">
    <property type="entry name" value="Nucleoporin_NUP42"/>
</dbReference>
<proteinExistence type="predicted"/>
<evidence type="ECO:0000313" key="11">
    <source>
        <dbReference type="EMBL" id="NXT73272.1"/>
    </source>
</evidence>
<feature type="region of interest" description="Disordered" evidence="9">
    <location>
        <begin position="342"/>
        <end position="368"/>
    </location>
</feature>
<accession>A0A7L3EX47</accession>
<evidence type="ECO:0000256" key="4">
    <source>
        <dbReference type="ARBA" id="ARBA00023242"/>
    </source>
</evidence>
<feature type="compositionally biased region" description="Low complexity" evidence="9">
    <location>
        <begin position="69"/>
        <end position="81"/>
    </location>
</feature>
<dbReference type="GO" id="GO:0005643">
    <property type="term" value="C:nuclear pore"/>
    <property type="evidence" value="ECO:0007669"/>
    <property type="project" value="UniProtKB-SubCell"/>
</dbReference>
<organism evidence="11 12">
    <name type="scientific">Zapornia atra</name>
    <name type="common">Henderson crake</name>
    <dbReference type="NCBI Taxonomy" id="2585822"/>
    <lineage>
        <taxon>Eukaryota</taxon>
        <taxon>Metazoa</taxon>
        <taxon>Chordata</taxon>
        <taxon>Craniata</taxon>
        <taxon>Vertebrata</taxon>
        <taxon>Euteleostomi</taxon>
        <taxon>Archelosauria</taxon>
        <taxon>Archosauria</taxon>
        <taxon>Dinosauria</taxon>
        <taxon>Saurischia</taxon>
        <taxon>Theropoda</taxon>
        <taxon>Coelurosauria</taxon>
        <taxon>Aves</taxon>
        <taxon>Neognathae</taxon>
        <taxon>Neoaves</taxon>
        <taxon>Gruiformes</taxon>
        <taxon>Rallidae</taxon>
        <taxon>Zapornia</taxon>
    </lineage>
</organism>
<name>A0A7L3EX47_9GRUI</name>
<evidence type="ECO:0000256" key="7">
    <source>
        <dbReference type="ARBA" id="ARBA00042384"/>
    </source>
</evidence>
<evidence type="ECO:0000256" key="2">
    <source>
        <dbReference type="ARBA" id="ARBA00004567"/>
    </source>
</evidence>
<dbReference type="Proteomes" id="UP000557426">
    <property type="component" value="Unassembled WGS sequence"/>
</dbReference>
<evidence type="ECO:0000256" key="3">
    <source>
        <dbReference type="ARBA" id="ARBA00023132"/>
    </source>
</evidence>
<comment type="subcellular location">
    <subcellularLocation>
        <location evidence="1">Nucleus membrane</location>
        <topology evidence="1">Peripheral membrane protein</topology>
        <orientation evidence="1">Cytoplasmic side</orientation>
    </subcellularLocation>
    <subcellularLocation>
        <location evidence="2">Nucleus</location>
        <location evidence="2">Nuclear pore complex</location>
    </subcellularLocation>
</comment>
<keyword evidence="12" id="KW-1185">Reference proteome</keyword>
<dbReference type="PROSITE" id="PS50103">
    <property type="entry name" value="ZF_C3H1"/>
    <property type="match status" value="1"/>
</dbReference>
<protein>
    <recommendedName>
        <fullName evidence="6">Nucleoporin NUP42</fullName>
    </recommendedName>
    <alternativeName>
        <fullName evidence="7">Nucleoporin-like protein 2</fullName>
    </alternativeName>
</protein>
<evidence type="ECO:0000256" key="5">
    <source>
        <dbReference type="ARBA" id="ARBA00037262"/>
    </source>
</evidence>
<evidence type="ECO:0000256" key="6">
    <source>
        <dbReference type="ARBA" id="ARBA00039886"/>
    </source>
</evidence>
<dbReference type="SMART" id="SM00356">
    <property type="entry name" value="ZnF_C3H1"/>
    <property type="match status" value="1"/>
</dbReference>
<feature type="domain" description="C3H1-type" evidence="10">
    <location>
        <begin position="1"/>
        <end position="25"/>
    </location>
</feature>
<gene>
    <name evidence="11" type="primary">Nupl2</name>
    <name evidence="11" type="ORF">ZAPATR_R09294</name>
</gene>
<feature type="compositionally biased region" description="Gly residues" evidence="9">
    <location>
        <begin position="31"/>
        <end position="47"/>
    </location>
</feature>
<evidence type="ECO:0000259" key="10">
    <source>
        <dbReference type="PROSITE" id="PS50103"/>
    </source>
</evidence>
<feature type="non-terminal residue" evidence="11">
    <location>
        <position position="400"/>
    </location>
</feature>
<dbReference type="PANTHER" id="PTHR46527:SF1">
    <property type="entry name" value="NUCLEOPORIN NUP42"/>
    <property type="match status" value="1"/>
</dbReference>
<feature type="region of interest" description="Disordered" evidence="9">
    <location>
        <begin position="24"/>
        <end position="81"/>
    </location>
</feature>
<feature type="compositionally biased region" description="Polar residues" evidence="9">
    <location>
        <begin position="342"/>
        <end position="359"/>
    </location>
</feature>
<evidence type="ECO:0000313" key="12">
    <source>
        <dbReference type="Proteomes" id="UP000557426"/>
    </source>
</evidence>
<keyword evidence="3" id="KW-0509">mRNA transport</keyword>
<comment type="caution">
    <text evidence="11">The sequence shown here is derived from an EMBL/GenBank/DDBJ whole genome shotgun (WGS) entry which is preliminary data.</text>
</comment>
<feature type="zinc finger region" description="C3H1-type" evidence="8">
    <location>
        <begin position="1"/>
        <end position="25"/>
    </location>
</feature>
<sequence length="400" mass="41916">MAICQFFLQGRCRFGEKCWNEHPRGGASAPRGGGRSGGGGGGGGWGTGAKQRHGNDTSGSSRDHGRGFAGSSAFGSAVGGSRNTDFSQNRFSALRNSNSTTEEDEEERLLESVVKDMETWESSGQWIFSSYSPMKEKPNVPGFLDISPEELHLEYYNCATNHNVQVYLDHVQRLAKEWRSRQLQLKALNPSTKAALLSGLKDTVTQPAPTFGFGGQQTPSLQLPSFPVTISSGSPSKFSFQTNPNPIPPALGNTAAFGSSAAASSAPAMAAVSSPSVTPSIGFLAPSAASFSFKSSEGASGFGSSGIGSSSTTPLAGFNAAPPPAAFPSQCSSFPPLQPSSIFGQSRTSASPAVTNPSASDHLYTPKSDLTAEELQQFEAPRFTLGKIPLKPPPIELIKL</sequence>
<keyword evidence="3" id="KW-0813">Transport</keyword>
<comment type="function">
    <text evidence="5">Required for the export of mRNAs containing poly(A) tails from the nucleus into the cytoplasm.</text>
</comment>
<dbReference type="EMBL" id="VZTU01000760">
    <property type="protein sequence ID" value="NXT73272.1"/>
    <property type="molecule type" value="Genomic_DNA"/>
</dbReference>
<dbReference type="InterPro" id="IPR000571">
    <property type="entry name" value="Znf_CCCH"/>
</dbReference>
<evidence type="ECO:0000256" key="9">
    <source>
        <dbReference type="SAM" id="MobiDB-lite"/>
    </source>
</evidence>
<feature type="non-terminal residue" evidence="11">
    <location>
        <position position="1"/>
    </location>
</feature>
<evidence type="ECO:0000256" key="8">
    <source>
        <dbReference type="PROSITE-ProRule" id="PRU00723"/>
    </source>
</evidence>
<keyword evidence="8" id="KW-0479">Metal-binding</keyword>
<dbReference type="PANTHER" id="PTHR46527">
    <property type="entry name" value="NUCLEOPORIN-LIKE PROTEIN 2"/>
    <property type="match status" value="1"/>
</dbReference>
<dbReference type="GO" id="GO:0008270">
    <property type="term" value="F:zinc ion binding"/>
    <property type="evidence" value="ECO:0007669"/>
    <property type="project" value="UniProtKB-KW"/>
</dbReference>
<dbReference type="AlphaFoldDB" id="A0A7L3EX47"/>
<keyword evidence="8" id="KW-0862">Zinc</keyword>
<reference evidence="11 12" key="1">
    <citation type="submission" date="2019-09" db="EMBL/GenBank/DDBJ databases">
        <title>Bird 10,000 Genomes (B10K) Project - Family phase.</title>
        <authorList>
            <person name="Zhang G."/>
        </authorList>
    </citation>
    <scope>NUCLEOTIDE SEQUENCE [LARGE SCALE GENOMIC DNA]</scope>
    <source>
        <strain evidence="11">B10K-DU-011-47</strain>
        <tissue evidence="11">Mixed tissue sample</tissue>
    </source>
</reference>
<keyword evidence="3" id="KW-0811">Translocation</keyword>
<evidence type="ECO:0000256" key="1">
    <source>
        <dbReference type="ARBA" id="ARBA00004335"/>
    </source>
</evidence>